<evidence type="ECO:0000256" key="7">
    <source>
        <dbReference type="ARBA" id="ARBA00023136"/>
    </source>
</evidence>
<dbReference type="GO" id="GO:0005524">
    <property type="term" value="F:ATP binding"/>
    <property type="evidence" value="ECO:0007669"/>
    <property type="project" value="UniProtKB-KW"/>
</dbReference>
<keyword evidence="10" id="KW-0067">ATP-binding</keyword>
<feature type="domain" description="ABC transmembrane type-2" evidence="9">
    <location>
        <begin position="159"/>
        <end position="384"/>
    </location>
</feature>
<dbReference type="Gene3D" id="3.40.1710.10">
    <property type="entry name" value="abc type-2 transporter like domain"/>
    <property type="match status" value="1"/>
</dbReference>
<dbReference type="Pfam" id="PF12698">
    <property type="entry name" value="ABC2_membrane_3"/>
    <property type="match status" value="1"/>
</dbReference>
<feature type="transmembrane region" description="Helical" evidence="8">
    <location>
        <begin position="305"/>
        <end position="324"/>
    </location>
</feature>
<evidence type="ECO:0000256" key="8">
    <source>
        <dbReference type="SAM" id="Phobius"/>
    </source>
</evidence>
<dbReference type="STRING" id="1305675.BFG57_00890"/>
<dbReference type="InterPro" id="IPR013525">
    <property type="entry name" value="ABC2_TM"/>
</dbReference>
<feature type="transmembrane region" description="Helical" evidence="8">
    <location>
        <begin position="238"/>
        <end position="260"/>
    </location>
</feature>
<keyword evidence="5 8" id="KW-0812">Transmembrane</keyword>
<dbReference type="GO" id="GO:0140359">
    <property type="term" value="F:ABC-type transporter activity"/>
    <property type="evidence" value="ECO:0007669"/>
    <property type="project" value="InterPro"/>
</dbReference>
<dbReference type="InterPro" id="IPR047817">
    <property type="entry name" value="ABC2_TM_bact-type"/>
</dbReference>
<keyword evidence="10" id="KW-0547">Nucleotide-binding</keyword>
<accession>A0A1E5LHL0</accession>
<keyword evidence="11" id="KW-1185">Reference proteome</keyword>
<dbReference type="EMBL" id="MJEH01000011">
    <property type="protein sequence ID" value="OEH93574.1"/>
    <property type="molecule type" value="Genomic_DNA"/>
</dbReference>
<evidence type="ECO:0000256" key="2">
    <source>
        <dbReference type="ARBA" id="ARBA00007783"/>
    </source>
</evidence>
<organism evidence="10 11">
    <name type="scientific">Bacillus solimangrovi</name>
    <dbReference type="NCBI Taxonomy" id="1305675"/>
    <lineage>
        <taxon>Bacteria</taxon>
        <taxon>Bacillati</taxon>
        <taxon>Bacillota</taxon>
        <taxon>Bacilli</taxon>
        <taxon>Bacillales</taxon>
        <taxon>Bacillaceae</taxon>
        <taxon>Bacillus</taxon>
    </lineage>
</organism>
<dbReference type="PANTHER" id="PTHR30294:SF45">
    <property type="entry name" value="LINEARMYCIN RESISTANCE PERMEASE PROTEIN LNRN"/>
    <property type="match status" value="1"/>
</dbReference>
<keyword evidence="7 8" id="KW-0472">Membrane</keyword>
<feature type="transmembrane region" description="Helical" evidence="8">
    <location>
        <begin position="359"/>
        <end position="378"/>
    </location>
</feature>
<proteinExistence type="inferred from homology"/>
<feature type="transmembrane region" description="Helical" evidence="8">
    <location>
        <begin position="197"/>
        <end position="217"/>
    </location>
</feature>
<evidence type="ECO:0000256" key="4">
    <source>
        <dbReference type="ARBA" id="ARBA00022475"/>
    </source>
</evidence>
<name>A0A1E5LHL0_9BACI</name>
<feature type="transmembrane region" description="Helical" evidence="8">
    <location>
        <begin position="21"/>
        <end position="40"/>
    </location>
</feature>
<keyword evidence="3" id="KW-0813">Transport</keyword>
<dbReference type="AlphaFoldDB" id="A0A1E5LHL0"/>
<dbReference type="PROSITE" id="PS51012">
    <property type="entry name" value="ABC_TM2"/>
    <property type="match status" value="1"/>
</dbReference>
<feature type="transmembrane region" description="Helical" evidence="8">
    <location>
        <begin position="272"/>
        <end position="293"/>
    </location>
</feature>
<protein>
    <submittedName>
        <fullName evidence="10">ABC transporter ATP-binding protein</fullName>
    </submittedName>
</protein>
<evidence type="ECO:0000256" key="3">
    <source>
        <dbReference type="ARBA" id="ARBA00022448"/>
    </source>
</evidence>
<evidence type="ECO:0000313" key="10">
    <source>
        <dbReference type="EMBL" id="OEH93574.1"/>
    </source>
</evidence>
<dbReference type="PANTHER" id="PTHR30294">
    <property type="entry name" value="MEMBRANE COMPONENT OF ABC TRANSPORTER YHHJ-RELATED"/>
    <property type="match status" value="1"/>
</dbReference>
<comment type="caution">
    <text evidence="10">The sequence shown here is derived from an EMBL/GenBank/DDBJ whole genome shotgun (WGS) entry which is preliminary data.</text>
</comment>
<evidence type="ECO:0000259" key="9">
    <source>
        <dbReference type="PROSITE" id="PS51012"/>
    </source>
</evidence>
<keyword evidence="6 8" id="KW-1133">Transmembrane helix</keyword>
<gene>
    <name evidence="10" type="ORF">BFG57_00890</name>
</gene>
<dbReference type="Proteomes" id="UP000095209">
    <property type="component" value="Unassembled WGS sequence"/>
</dbReference>
<comment type="similarity">
    <text evidence="2">Belongs to the ABC-2 integral membrane protein family.</text>
</comment>
<dbReference type="InterPro" id="IPR051449">
    <property type="entry name" value="ABC-2_transporter_component"/>
</dbReference>
<evidence type="ECO:0000256" key="6">
    <source>
        <dbReference type="ARBA" id="ARBA00022989"/>
    </source>
</evidence>
<evidence type="ECO:0000256" key="1">
    <source>
        <dbReference type="ARBA" id="ARBA00004651"/>
    </source>
</evidence>
<dbReference type="RefSeq" id="WP_069716477.1">
    <property type="nucleotide sequence ID" value="NZ_MJEH01000011.1"/>
</dbReference>
<evidence type="ECO:0000313" key="11">
    <source>
        <dbReference type="Proteomes" id="UP000095209"/>
    </source>
</evidence>
<dbReference type="GO" id="GO:0005886">
    <property type="term" value="C:plasma membrane"/>
    <property type="evidence" value="ECO:0007669"/>
    <property type="project" value="UniProtKB-SubCell"/>
</dbReference>
<sequence>MSKMWSICLIELKKVFKKPSSYFVMFIMPILFTFIFGSMFGDEQYSKPLFALVDEDQSLLSETFKENIEQNRLFSIELLEREEAIERVRDKSLTGLIIVSKGFAQEVMMDNQPIIDVHYSPDFLSIQAVEQTIVNAITDISIHVAAANVWSNYHTEDWELLYSDLTDNTASLGEGIEVVNIAQTNKTGEQSNMSARAAGFAIMFVMFEMLSVTGVFLEARKEGIWYRLLATPISKVQLLGGYLLSFFLIGWLQFGILMFVSSLLFKVVWGDLFANIILVSALILCVVGLGLFLASIVRTVEQQSAIGTIVIVSTCMLGGVYWPLEIVPEFMQTIANFIPQTWAMKGFNHISAGSRVADIIPNVIILMSFAVAFIGIGLKRVKYE</sequence>
<reference evidence="10 11" key="1">
    <citation type="submission" date="2016-08" db="EMBL/GenBank/DDBJ databases">
        <title>Genome of Bacillus solimangrovi GH2-4.</title>
        <authorList>
            <person name="Lim S."/>
            <person name="Kim B.-C."/>
        </authorList>
    </citation>
    <scope>NUCLEOTIDE SEQUENCE [LARGE SCALE GENOMIC DNA]</scope>
    <source>
        <strain evidence="10 11">GH2-4</strain>
    </source>
</reference>
<comment type="subcellular location">
    <subcellularLocation>
        <location evidence="1">Cell membrane</location>
        <topology evidence="1">Multi-pass membrane protein</topology>
    </subcellularLocation>
</comment>
<keyword evidence="4" id="KW-1003">Cell membrane</keyword>
<evidence type="ECO:0000256" key="5">
    <source>
        <dbReference type="ARBA" id="ARBA00022692"/>
    </source>
</evidence>